<evidence type="ECO:0000313" key="3">
    <source>
        <dbReference type="Proteomes" id="UP000546162"/>
    </source>
</evidence>
<accession>A0A7W7MCX4</accession>
<dbReference type="SMART" id="SM00849">
    <property type="entry name" value="Lactamase_B"/>
    <property type="match status" value="1"/>
</dbReference>
<dbReference type="Gene3D" id="3.60.15.10">
    <property type="entry name" value="Ribonuclease Z/Hydroxyacylglutathione hydrolase-like"/>
    <property type="match status" value="1"/>
</dbReference>
<dbReference type="EMBL" id="JACHNB010000001">
    <property type="protein sequence ID" value="MBB4745578.1"/>
    <property type="molecule type" value="Genomic_DNA"/>
</dbReference>
<evidence type="ECO:0000313" key="2">
    <source>
        <dbReference type="EMBL" id="MBB4745578.1"/>
    </source>
</evidence>
<dbReference type="InterPro" id="IPR001279">
    <property type="entry name" value="Metallo-B-lactamas"/>
</dbReference>
<name>A0A7W7MCX4_9ACTN</name>
<comment type="caution">
    <text evidence="2">The sequence shown here is derived from an EMBL/GenBank/DDBJ whole genome shotgun (WGS) entry which is preliminary data.</text>
</comment>
<dbReference type="GO" id="GO:0016787">
    <property type="term" value="F:hydrolase activity"/>
    <property type="evidence" value="ECO:0007669"/>
    <property type="project" value="UniProtKB-KW"/>
</dbReference>
<organism evidence="2 3">
    <name type="scientific">Actinoplanes octamycinicus</name>
    <dbReference type="NCBI Taxonomy" id="135948"/>
    <lineage>
        <taxon>Bacteria</taxon>
        <taxon>Bacillati</taxon>
        <taxon>Actinomycetota</taxon>
        <taxon>Actinomycetes</taxon>
        <taxon>Micromonosporales</taxon>
        <taxon>Micromonosporaceae</taxon>
        <taxon>Actinoplanes</taxon>
    </lineage>
</organism>
<sequence>MREVVDGVFELGLGKVNVHLVVTDDGVVLVDTGLPRLAPVIEHALKGIGRSLGEIRAILLTHHHADHAGSAADLRARTGAPLVAHALTAFHLAGSEQAPEPEGRLRRFLFRRLGKVEPTKVDRMAGDGAEPVPGFTAVHTPGHTKGHLSFLLDRAGGVLFAGDAATAANGRVAGPPPATMTGVPPVTDSEKAAASLARLAERDFEHALFGHGRPVTGGAAALFREAAG</sequence>
<gene>
    <name evidence="2" type="ORF">BJY16_009037</name>
</gene>
<dbReference type="CDD" id="cd07721">
    <property type="entry name" value="yflN-like_MBL-fold"/>
    <property type="match status" value="1"/>
</dbReference>
<feature type="domain" description="Metallo-beta-lactamase" evidence="1">
    <location>
        <begin position="15"/>
        <end position="211"/>
    </location>
</feature>
<dbReference type="Pfam" id="PF00753">
    <property type="entry name" value="Lactamase_B"/>
    <property type="match status" value="1"/>
</dbReference>
<dbReference type="PANTHER" id="PTHR42951:SF17">
    <property type="entry name" value="METALLO-BETA-LACTAMASE DOMAIN-CONTAINING PROTEIN"/>
    <property type="match status" value="1"/>
</dbReference>
<evidence type="ECO:0000259" key="1">
    <source>
        <dbReference type="SMART" id="SM00849"/>
    </source>
</evidence>
<keyword evidence="2" id="KW-0378">Hydrolase</keyword>
<dbReference type="Proteomes" id="UP000546162">
    <property type="component" value="Unassembled WGS sequence"/>
</dbReference>
<proteinExistence type="predicted"/>
<dbReference type="InterPro" id="IPR036866">
    <property type="entry name" value="RibonucZ/Hydroxyglut_hydro"/>
</dbReference>
<dbReference type="AlphaFoldDB" id="A0A7W7MCX4"/>
<keyword evidence="3" id="KW-1185">Reference proteome</keyword>
<dbReference type="PANTHER" id="PTHR42951">
    <property type="entry name" value="METALLO-BETA-LACTAMASE DOMAIN-CONTAINING"/>
    <property type="match status" value="1"/>
</dbReference>
<dbReference type="InterPro" id="IPR050855">
    <property type="entry name" value="NDM-1-like"/>
</dbReference>
<dbReference type="SUPFAM" id="SSF56281">
    <property type="entry name" value="Metallo-hydrolase/oxidoreductase"/>
    <property type="match status" value="1"/>
</dbReference>
<reference evidence="2 3" key="1">
    <citation type="submission" date="2020-08" db="EMBL/GenBank/DDBJ databases">
        <title>Sequencing the genomes of 1000 actinobacteria strains.</title>
        <authorList>
            <person name="Klenk H.-P."/>
        </authorList>
    </citation>
    <scope>NUCLEOTIDE SEQUENCE [LARGE SCALE GENOMIC DNA]</scope>
    <source>
        <strain evidence="2 3">DSM 45809</strain>
    </source>
</reference>
<protein>
    <submittedName>
        <fullName evidence="2">Glyoxylase-like metal-dependent hydrolase (Beta-lactamase superfamily II)</fullName>
    </submittedName>
</protein>